<accession>A0A402D3E5</accession>
<reference evidence="1 2" key="1">
    <citation type="journal article" date="2019" name="Int. J. Syst. Evol. Microbiol.">
        <title>Capsulimonas corticalis gen. nov., sp. nov., an aerobic capsulated bacterium, of a novel bacterial order, Capsulimonadales ord. nov., of the class Armatimonadia of the phylum Armatimonadetes.</title>
        <authorList>
            <person name="Li J."/>
            <person name="Kudo C."/>
            <person name="Tonouchi A."/>
        </authorList>
    </citation>
    <scope>NUCLEOTIDE SEQUENCE [LARGE SCALE GENOMIC DNA]</scope>
    <source>
        <strain evidence="1 2">AX-7</strain>
    </source>
</reference>
<protein>
    <submittedName>
        <fullName evidence="1">Uncharacterized protein</fullName>
    </submittedName>
</protein>
<dbReference type="PANTHER" id="PTHR30093">
    <property type="entry name" value="GENERAL SECRETION PATHWAY PROTEIN G"/>
    <property type="match status" value="1"/>
</dbReference>
<dbReference type="AlphaFoldDB" id="A0A402D3E5"/>
<evidence type="ECO:0000313" key="1">
    <source>
        <dbReference type="EMBL" id="BDI28542.1"/>
    </source>
</evidence>
<evidence type="ECO:0000313" key="2">
    <source>
        <dbReference type="Proteomes" id="UP000287394"/>
    </source>
</evidence>
<dbReference type="KEGG" id="ccot:CCAX7_005930"/>
<dbReference type="RefSeq" id="WP_165864533.1">
    <property type="nucleotide sequence ID" value="NZ_AP025739.1"/>
</dbReference>
<keyword evidence="2" id="KW-1185">Reference proteome</keyword>
<sequence>MKTNRGFTLIELLVVIAIIAILAAILFPVFAKAREKARQTSCASNEKQIMLALLQYNQDYDETFPPLYTDVSGDWNGPMVAWYQNIYPYVKSVGVFYCPDDPNTGVGAPDWITYTGVPVLHSSYIANVQTGLGIYDPHISLPAVVAPASTVYITDGGVQGSATAPFVTVSSTPKPKAWILEDPIKDNLFPSGPGNVSSSNSDWAAPAVRHTDGSNVGFFDGHVKWMRPAAWYYGNTPWLDPECGGNGSGKNSAGDNCNR</sequence>
<dbReference type="EMBL" id="AP025739">
    <property type="protein sequence ID" value="BDI28542.1"/>
    <property type="molecule type" value="Genomic_DNA"/>
</dbReference>
<dbReference type="Gene3D" id="3.30.700.10">
    <property type="entry name" value="Glycoprotein, Type 4 Pilin"/>
    <property type="match status" value="1"/>
</dbReference>
<dbReference type="InterPro" id="IPR011453">
    <property type="entry name" value="DUF1559"/>
</dbReference>
<organism evidence="1 2">
    <name type="scientific">Capsulimonas corticalis</name>
    <dbReference type="NCBI Taxonomy" id="2219043"/>
    <lineage>
        <taxon>Bacteria</taxon>
        <taxon>Bacillati</taxon>
        <taxon>Armatimonadota</taxon>
        <taxon>Armatimonadia</taxon>
        <taxon>Capsulimonadales</taxon>
        <taxon>Capsulimonadaceae</taxon>
        <taxon>Capsulimonas</taxon>
    </lineage>
</organism>
<dbReference type="SUPFAM" id="SSF54523">
    <property type="entry name" value="Pili subunits"/>
    <property type="match status" value="1"/>
</dbReference>
<dbReference type="InterPro" id="IPR045584">
    <property type="entry name" value="Pilin-like"/>
</dbReference>
<dbReference type="Proteomes" id="UP000287394">
    <property type="component" value="Chromosome"/>
</dbReference>
<dbReference type="InterPro" id="IPR012902">
    <property type="entry name" value="N_methyl_site"/>
</dbReference>
<dbReference type="Pfam" id="PF07963">
    <property type="entry name" value="N_methyl"/>
    <property type="match status" value="1"/>
</dbReference>
<dbReference type="Pfam" id="PF07596">
    <property type="entry name" value="SBP_bac_10"/>
    <property type="match status" value="1"/>
</dbReference>
<dbReference type="InterPro" id="IPR027558">
    <property type="entry name" value="Pre_pil_HX9DG_C"/>
</dbReference>
<proteinExistence type="predicted"/>
<dbReference type="NCBIfam" id="TIGR02532">
    <property type="entry name" value="IV_pilin_GFxxxE"/>
    <property type="match status" value="1"/>
</dbReference>
<gene>
    <name evidence="1" type="ORF">CCAX7_005930</name>
</gene>
<dbReference type="PROSITE" id="PS00409">
    <property type="entry name" value="PROKAR_NTER_METHYL"/>
    <property type="match status" value="1"/>
</dbReference>
<dbReference type="NCBIfam" id="TIGR04294">
    <property type="entry name" value="pre_pil_HX9DG"/>
    <property type="match status" value="1"/>
</dbReference>
<name>A0A402D3E5_9BACT</name>